<dbReference type="Pfam" id="PF00126">
    <property type="entry name" value="HTH_1"/>
    <property type="match status" value="1"/>
</dbReference>
<evidence type="ECO:0000259" key="5">
    <source>
        <dbReference type="PROSITE" id="PS50931"/>
    </source>
</evidence>
<evidence type="ECO:0000313" key="6">
    <source>
        <dbReference type="EMBL" id="GLX87332.1"/>
    </source>
</evidence>
<proteinExistence type="inferred from homology"/>
<dbReference type="InterPro" id="IPR058163">
    <property type="entry name" value="LysR-type_TF_proteobact-type"/>
</dbReference>
<evidence type="ECO:0000256" key="1">
    <source>
        <dbReference type="ARBA" id="ARBA00009437"/>
    </source>
</evidence>
<dbReference type="InterPro" id="IPR005119">
    <property type="entry name" value="LysR_subst-bd"/>
</dbReference>
<dbReference type="SUPFAM" id="SSF46785">
    <property type="entry name" value="Winged helix' DNA-binding domain"/>
    <property type="match status" value="1"/>
</dbReference>
<keyword evidence="7" id="KW-1185">Reference proteome</keyword>
<dbReference type="EMBL" id="BSSV01000010">
    <property type="protein sequence ID" value="GLX87332.1"/>
    <property type="molecule type" value="Genomic_DNA"/>
</dbReference>
<comment type="caution">
    <text evidence="6">The sequence shown here is derived from an EMBL/GenBank/DDBJ whole genome shotgun (WGS) entry which is preliminary data.</text>
</comment>
<dbReference type="PROSITE" id="PS50931">
    <property type="entry name" value="HTH_LYSR"/>
    <property type="match status" value="1"/>
</dbReference>
<evidence type="ECO:0000256" key="4">
    <source>
        <dbReference type="ARBA" id="ARBA00023163"/>
    </source>
</evidence>
<dbReference type="InterPro" id="IPR000847">
    <property type="entry name" value="LysR_HTH_N"/>
</dbReference>
<dbReference type="PANTHER" id="PTHR30537:SF5">
    <property type="entry name" value="HTH-TYPE TRANSCRIPTIONAL ACTIVATOR TTDR-RELATED"/>
    <property type="match status" value="1"/>
</dbReference>
<dbReference type="RefSeq" id="WP_284301303.1">
    <property type="nucleotide sequence ID" value="NZ_BSSV01000010.1"/>
</dbReference>
<accession>A0ABQ6HJY7</accession>
<reference evidence="6 7" key="1">
    <citation type="submission" date="2023-03" db="EMBL/GenBank/DDBJ databases">
        <title>Thalassotalea loyana LMG 22536T draft genome sequence.</title>
        <authorList>
            <person name="Sawabe T."/>
        </authorList>
    </citation>
    <scope>NUCLEOTIDE SEQUENCE [LARGE SCALE GENOMIC DNA]</scope>
    <source>
        <strain evidence="6 7">LMG 22536</strain>
    </source>
</reference>
<keyword evidence="2" id="KW-0805">Transcription regulation</keyword>
<keyword evidence="4" id="KW-0804">Transcription</keyword>
<name>A0ABQ6HJY7_9GAMM</name>
<organism evidence="6 7">
    <name type="scientific">Thalassotalea loyana</name>
    <dbReference type="NCBI Taxonomy" id="280483"/>
    <lineage>
        <taxon>Bacteria</taxon>
        <taxon>Pseudomonadati</taxon>
        <taxon>Pseudomonadota</taxon>
        <taxon>Gammaproteobacteria</taxon>
        <taxon>Alteromonadales</taxon>
        <taxon>Colwelliaceae</taxon>
        <taxon>Thalassotalea</taxon>
    </lineage>
</organism>
<feature type="domain" description="HTH lysR-type" evidence="5">
    <location>
        <begin position="1"/>
        <end position="59"/>
    </location>
</feature>
<evidence type="ECO:0000256" key="2">
    <source>
        <dbReference type="ARBA" id="ARBA00023015"/>
    </source>
</evidence>
<comment type="similarity">
    <text evidence="1">Belongs to the LysR transcriptional regulatory family.</text>
</comment>
<dbReference type="Proteomes" id="UP001157134">
    <property type="component" value="Unassembled WGS sequence"/>
</dbReference>
<dbReference type="Pfam" id="PF03466">
    <property type="entry name" value="LysR_substrate"/>
    <property type="match status" value="1"/>
</dbReference>
<evidence type="ECO:0000313" key="7">
    <source>
        <dbReference type="Proteomes" id="UP001157134"/>
    </source>
</evidence>
<dbReference type="CDD" id="cd08422">
    <property type="entry name" value="PBP2_CrgA_like"/>
    <property type="match status" value="1"/>
</dbReference>
<evidence type="ECO:0000256" key="3">
    <source>
        <dbReference type="ARBA" id="ARBA00023125"/>
    </source>
</evidence>
<dbReference type="SUPFAM" id="SSF53850">
    <property type="entry name" value="Periplasmic binding protein-like II"/>
    <property type="match status" value="1"/>
</dbReference>
<keyword evidence="3" id="KW-0238">DNA-binding</keyword>
<sequence length="309" mass="34702">MSLTNQLFLFIDVVQQGSFTKAASLNDMDNSALSKQIKKLESSLNVQLLNRSTRSFSLTQAGEDIYQQALTLKDTLNNIHLVADSYQSTPKGLLRITSPTYFGHAYLQPVISQFMKKYPDVRLIHELTDIKTNIISDNYDVAFRLGKLADSNLVAKKISEGYFVLIASREFINQHGMPSDVNALLKLPAVVYGNEDVTLDQIRISNDIDGSDLTSFKMKSNYKVSDVRTLIEAVRDGLGYALVDTSNITEPLSKLDLIRLLPDHKICNMDMAIYAVYPHKRNTMLANAFIEEVIDFIGQPPRWLAMLDG</sequence>
<dbReference type="InterPro" id="IPR036390">
    <property type="entry name" value="WH_DNA-bd_sf"/>
</dbReference>
<dbReference type="PANTHER" id="PTHR30537">
    <property type="entry name" value="HTH-TYPE TRANSCRIPTIONAL REGULATOR"/>
    <property type="match status" value="1"/>
</dbReference>
<gene>
    <name evidence="6" type="primary">ycjZ</name>
    <name evidence="6" type="ORF">tloyanaT_35850</name>
</gene>
<dbReference type="Gene3D" id="3.40.190.290">
    <property type="match status" value="1"/>
</dbReference>
<dbReference type="InterPro" id="IPR036388">
    <property type="entry name" value="WH-like_DNA-bd_sf"/>
</dbReference>
<protein>
    <submittedName>
        <fullName evidence="6">LysR family transcriptional regulator</fullName>
    </submittedName>
</protein>
<dbReference type="Gene3D" id="1.10.10.10">
    <property type="entry name" value="Winged helix-like DNA-binding domain superfamily/Winged helix DNA-binding domain"/>
    <property type="match status" value="1"/>
</dbReference>